<proteinExistence type="predicted"/>
<keyword evidence="3" id="KW-1185">Reference proteome</keyword>
<organism evidence="2 3">
    <name type="scientific">Flagellimonas meridianipacifica</name>
    <dbReference type="NCBI Taxonomy" id="1080225"/>
    <lineage>
        <taxon>Bacteria</taxon>
        <taxon>Pseudomonadati</taxon>
        <taxon>Bacteroidota</taxon>
        <taxon>Flavobacteriia</taxon>
        <taxon>Flavobacteriales</taxon>
        <taxon>Flavobacteriaceae</taxon>
        <taxon>Flagellimonas</taxon>
    </lineage>
</organism>
<gene>
    <name evidence="2" type="ORF">CLV81_2440</name>
</gene>
<evidence type="ECO:0000313" key="2">
    <source>
        <dbReference type="EMBL" id="PRX54044.1"/>
    </source>
</evidence>
<name>A0A2T0M962_9FLAO</name>
<feature type="transmembrane region" description="Helical" evidence="1">
    <location>
        <begin position="6"/>
        <end position="26"/>
    </location>
</feature>
<keyword evidence="1" id="KW-1133">Transmembrane helix</keyword>
<keyword evidence="1" id="KW-0812">Transmembrane</keyword>
<evidence type="ECO:0000256" key="1">
    <source>
        <dbReference type="SAM" id="Phobius"/>
    </source>
</evidence>
<evidence type="ECO:0000313" key="3">
    <source>
        <dbReference type="Proteomes" id="UP000237640"/>
    </source>
</evidence>
<comment type="caution">
    <text evidence="2">The sequence shown here is derived from an EMBL/GenBank/DDBJ whole genome shotgun (WGS) entry which is preliminary data.</text>
</comment>
<protein>
    <submittedName>
        <fullName evidence="2">Uncharacterized protein</fullName>
    </submittedName>
</protein>
<dbReference type="AlphaFoldDB" id="A0A2T0M962"/>
<feature type="transmembrane region" description="Helical" evidence="1">
    <location>
        <begin position="38"/>
        <end position="60"/>
    </location>
</feature>
<dbReference type="Proteomes" id="UP000237640">
    <property type="component" value="Unassembled WGS sequence"/>
</dbReference>
<sequence length="62" mass="7364">MFSSGQLIFASLFVVVFVGVMILSYRKDKKLHKKNYKGVIWVLFSFMIFVVFLFLIKHFLKN</sequence>
<reference evidence="2 3" key="1">
    <citation type="submission" date="2018-03" db="EMBL/GenBank/DDBJ databases">
        <title>Genomic Encyclopedia of Archaeal and Bacterial Type Strains, Phase II (KMG-II): from individual species to whole genera.</title>
        <authorList>
            <person name="Goeker M."/>
        </authorList>
    </citation>
    <scope>NUCLEOTIDE SEQUENCE [LARGE SCALE GENOMIC DNA]</scope>
    <source>
        <strain evidence="2 3">DSM 25027</strain>
    </source>
</reference>
<dbReference type="EMBL" id="PVYX01000002">
    <property type="protein sequence ID" value="PRX54044.1"/>
    <property type="molecule type" value="Genomic_DNA"/>
</dbReference>
<accession>A0A2T0M962</accession>
<keyword evidence="1" id="KW-0472">Membrane</keyword>